<feature type="domain" description="POTRA" evidence="6">
    <location>
        <begin position="223"/>
        <end position="296"/>
    </location>
</feature>
<protein>
    <submittedName>
        <fullName evidence="7">Beta-barrel assembly machine subunit BamA</fullName>
    </submittedName>
</protein>
<dbReference type="InterPro" id="IPR000184">
    <property type="entry name" value="Bac_surfAg_D15"/>
</dbReference>
<evidence type="ECO:0000256" key="5">
    <source>
        <dbReference type="SAM" id="SignalP"/>
    </source>
</evidence>
<evidence type="ECO:0000256" key="1">
    <source>
        <dbReference type="ARBA" id="ARBA00004370"/>
    </source>
</evidence>
<keyword evidence="2" id="KW-1134">Transmembrane beta strand</keyword>
<dbReference type="InterPro" id="IPR010827">
    <property type="entry name" value="BamA/TamA_POTRA"/>
</dbReference>
<evidence type="ECO:0000256" key="4">
    <source>
        <dbReference type="ARBA" id="ARBA00023136"/>
    </source>
</evidence>
<feature type="chain" id="PRO_5021709987" evidence="5">
    <location>
        <begin position="24"/>
        <end position="655"/>
    </location>
</feature>
<accession>A0A521C7I2</accession>
<keyword evidence="3" id="KW-0812">Transmembrane</keyword>
<gene>
    <name evidence="7" type="ORF">SAMN06265218_105118</name>
</gene>
<dbReference type="InterPro" id="IPR034746">
    <property type="entry name" value="POTRA"/>
</dbReference>
<dbReference type="EMBL" id="FXTH01000005">
    <property type="protein sequence ID" value="SMO55376.1"/>
    <property type="molecule type" value="Genomic_DNA"/>
</dbReference>
<evidence type="ECO:0000313" key="8">
    <source>
        <dbReference type="Proteomes" id="UP000317593"/>
    </source>
</evidence>
<sequence length="655" mass="75466">MLYFKISLVSVFMLCSWCYSVGAQNVSDTSSYRGEKPARVWKLEIEGNESFSDIIIKEQIATEAFSFWEKMKFWDRGGHILDEVEIQKDVIRIGNYYNRRGFPRVEVDYRIENGSKPWKKKVIFDIREGFPIQINRITFDLSDKDHYREKLLESPDFTRLRRKSEYQEGERYEIIKEPEVTGNYEQLLKNKGFAYAKVAIEAAVDTSQRSADLTIRCLLGPMAYLDTLTVEGNSTVNDNYVIQESGLKRGERFSNRKLQEAQREIFNHHLFRFVTINIPEQPQDSTLNLEMQVREQDLRTVQTTFGFGTDEYLRGQLSWIHRNAFGYGHQFTSTAKASFIEQTFNLDYLVPYAFNTKSSVVISPFAQHLLEENYELSRIGITNSFIYRYSQNMTGSLSYQFTKNSEMSQQLDENLPDTTKSYDLSSIQLSGYYNQDLSRRDQKGWVLQPYAELSGFWGSSTFQFQKISLDVRRYTSLTESTTLATRVQGGKIFATQEDSLPGNIRYYLGGTSSIRGWGRYQLGPKRAVVKSPKTDGGEIIADSTVFSRYIPEGGRTFLAFNLEIRQDLNALIEGLGFTVFWDGGQVWRKDPDISRRPLQFSVGGGFRYNSPIGPVRMDVGYKINPSRADLNKYRGQDHGDPWDRIGIHISVGQAF</sequence>
<organism evidence="7 8">
    <name type="scientific">Fodinibius sediminis</name>
    <dbReference type="NCBI Taxonomy" id="1214077"/>
    <lineage>
        <taxon>Bacteria</taxon>
        <taxon>Pseudomonadati</taxon>
        <taxon>Balneolota</taxon>
        <taxon>Balneolia</taxon>
        <taxon>Balneolales</taxon>
        <taxon>Balneolaceae</taxon>
        <taxon>Fodinibius</taxon>
    </lineage>
</organism>
<keyword evidence="8" id="KW-1185">Reference proteome</keyword>
<dbReference type="Proteomes" id="UP000317593">
    <property type="component" value="Unassembled WGS sequence"/>
</dbReference>
<dbReference type="Gene3D" id="2.40.160.50">
    <property type="entry name" value="membrane protein fhac: a member of the omp85/tpsb transporter family"/>
    <property type="match status" value="1"/>
</dbReference>
<reference evidence="7 8" key="1">
    <citation type="submission" date="2017-05" db="EMBL/GenBank/DDBJ databases">
        <authorList>
            <person name="Varghese N."/>
            <person name="Submissions S."/>
        </authorList>
    </citation>
    <scope>NUCLEOTIDE SEQUENCE [LARGE SCALE GENOMIC DNA]</scope>
    <source>
        <strain evidence="7 8">DSM 21194</strain>
    </source>
</reference>
<evidence type="ECO:0000256" key="3">
    <source>
        <dbReference type="ARBA" id="ARBA00022692"/>
    </source>
</evidence>
<dbReference type="RefSeq" id="WP_185958294.1">
    <property type="nucleotide sequence ID" value="NZ_FXTH01000005.1"/>
</dbReference>
<name>A0A521C7I2_9BACT</name>
<dbReference type="PROSITE" id="PS51779">
    <property type="entry name" value="POTRA"/>
    <property type="match status" value="1"/>
</dbReference>
<comment type="subcellular location">
    <subcellularLocation>
        <location evidence="1">Membrane</location>
    </subcellularLocation>
</comment>
<dbReference type="GO" id="GO:0019867">
    <property type="term" value="C:outer membrane"/>
    <property type="evidence" value="ECO:0007669"/>
    <property type="project" value="InterPro"/>
</dbReference>
<dbReference type="AlphaFoldDB" id="A0A521C7I2"/>
<dbReference type="InterPro" id="IPR039910">
    <property type="entry name" value="D15-like"/>
</dbReference>
<keyword evidence="4" id="KW-0472">Membrane</keyword>
<dbReference type="PANTHER" id="PTHR12815">
    <property type="entry name" value="SORTING AND ASSEMBLY MACHINERY SAMM50 PROTEIN FAMILY MEMBER"/>
    <property type="match status" value="1"/>
</dbReference>
<dbReference type="Pfam" id="PF01103">
    <property type="entry name" value="Omp85"/>
    <property type="match status" value="1"/>
</dbReference>
<keyword evidence="5" id="KW-0732">Signal</keyword>
<proteinExistence type="predicted"/>
<dbReference type="Pfam" id="PF07244">
    <property type="entry name" value="POTRA"/>
    <property type="match status" value="2"/>
</dbReference>
<evidence type="ECO:0000256" key="2">
    <source>
        <dbReference type="ARBA" id="ARBA00022452"/>
    </source>
</evidence>
<evidence type="ECO:0000313" key="7">
    <source>
        <dbReference type="EMBL" id="SMO55376.1"/>
    </source>
</evidence>
<dbReference type="PANTHER" id="PTHR12815:SF18">
    <property type="entry name" value="SORTING AND ASSEMBLY MACHINERY COMPONENT 50 HOMOLOG"/>
    <property type="match status" value="1"/>
</dbReference>
<feature type="signal peptide" evidence="5">
    <location>
        <begin position="1"/>
        <end position="23"/>
    </location>
</feature>
<dbReference type="Gene3D" id="3.10.20.310">
    <property type="entry name" value="membrane protein fhac"/>
    <property type="match status" value="2"/>
</dbReference>
<evidence type="ECO:0000259" key="6">
    <source>
        <dbReference type="PROSITE" id="PS51779"/>
    </source>
</evidence>